<feature type="domain" description="Carrier" evidence="10">
    <location>
        <begin position="4853"/>
        <end position="4928"/>
    </location>
</feature>
<dbReference type="Gene3D" id="6.10.140.1830">
    <property type="match status" value="2"/>
</dbReference>
<dbReference type="InterPro" id="IPR050091">
    <property type="entry name" value="PKS_NRPS_Biosynth_Enz"/>
</dbReference>
<dbReference type="SUPFAM" id="SSF55048">
    <property type="entry name" value="Probable ACP-binding domain of malonyl-CoA ACP transacylase"/>
    <property type="match status" value="3"/>
</dbReference>
<dbReference type="Proteomes" id="UP000316806">
    <property type="component" value="Chromosome"/>
</dbReference>
<dbReference type="InterPro" id="IPR018201">
    <property type="entry name" value="Ketoacyl_synth_AS"/>
</dbReference>
<dbReference type="Gene3D" id="3.40.50.720">
    <property type="entry name" value="NAD(P)-binding Rossmann-like Domain"/>
    <property type="match status" value="3"/>
</dbReference>
<dbReference type="Pfam" id="PF22953">
    <property type="entry name" value="SpnB_Rossmann"/>
    <property type="match status" value="1"/>
</dbReference>
<comment type="pathway">
    <text evidence="2">Antibiotic biosynthesis.</text>
</comment>
<dbReference type="InterPro" id="IPR014030">
    <property type="entry name" value="Ketoacyl_synth_N"/>
</dbReference>
<dbReference type="InterPro" id="IPR013968">
    <property type="entry name" value="PKS_KR"/>
</dbReference>
<evidence type="ECO:0000256" key="9">
    <source>
        <dbReference type="PROSITE-ProRule" id="PRU01363"/>
    </source>
</evidence>
<dbReference type="FunFam" id="3.40.47.10:FF:000019">
    <property type="entry name" value="Polyketide synthase type I"/>
    <property type="match status" value="3"/>
</dbReference>
<evidence type="ECO:0000259" key="11">
    <source>
        <dbReference type="PROSITE" id="PS52004"/>
    </source>
</evidence>
<comment type="cofactor">
    <cofactor evidence="1">
        <name>pantetheine 4'-phosphate</name>
        <dbReference type="ChEBI" id="CHEBI:47942"/>
    </cofactor>
</comment>
<evidence type="ECO:0000259" key="10">
    <source>
        <dbReference type="PROSITE" id="PS50075"/>
    </source>
</evidence>
<evidence type="ECO:0000256" key="7">
    <source>
        <dbReference type="ARBA" id="ARBA00023268"/>
    </source>
</evidence>
<dbReference type="InterPro" id="IPR014043">
    <property type="entry name" value="Acyl_transferase_dom"/>
</dbReference>
<dbReference type="InterPro" id="IPR057326">
    <property type="entry name" value="KR_dom"/>
</dbReference>
<dbReference type="PANTHER" id="PTHR43775">
    <property type="entry name" value="FATTY ACID SYNTHASE"/>
    <property type="match status" value="1"/>
</dbReference>
<dbReference type="SMART" id="SM00825">
    <property type="entry name" value="PKS_KS"/>
    <property type="match status" value="3"/>
</dbReference>
<protein>
    <submittedName>
        <fullName evidence="13">SDR family NAD(P)-dependent oxidoreductase</fullName>
    </submittedName>
</protein>
<dbReference type="InterPro" id="IPR020807">
    <property type="entry name" value="PKS_DH"/>
</dbReference>
<dbReference type="Pfam" id="PF08659">
    <property type="entry name" value="KR"/>
    <property type="match status" value="3"/>
</dbReference>
<evidence type="ECO:0000259" key="12">
    <source>
        <dbReference type="PROSITE" id="PS52019"/>
    </source>
</evidence>
<dbReference type="FunFam" id="3.40.366.10:FF:000002">
    <property type="entry name" value="Probable polyketide synthase 2"/>
    <property type="match status" value="3"/>
</dbReference>
<dbReference type="InterPro" id="IPR049552">
    <property type="entry name" value="PKS_DH_N"/>
</dbReference>
<dbReference type="InterPro" id="IPR015083">
    <property type="entry name" value="NorB/c/GfsB-D-like_docking"/>
</dbReference>
<proteinExistence type="predicted"/>
<dbReference type="InterPro" id="IPR036291">
    <property type="entry name" value="NAD(P)-bd_dom_sf"/>
</dbReference>
<dbReference type="SMART" id="SM00823">
    <property type="entry name" value="PKS_PP"/>
    <property type="match status" value="3"/>
</dbReference>
<evidence type="ECO:0000256" key="4">
    <source>
        <dbReference type="ARBA" id="ARBA00022553"/>
    </source>
</evidence>
<dbReference type="InterPro" id="IPR041618">
    <property type="entry name" value="PKS_DE"/>
</dbReference>
<dbReference type="SUPFAM" id="SSF52151">
    <property type="entry name" value="FabD/lysophospholipase-like"/>
    <property type="match status" value="3"/>
</dbReference>
<dbReference type="GO" id="GO:0004315">
    <property type="term" value="F:3-oxoacyl-[acyl-carrier-protein] synthase activity"/>
    <property type="evidence" value="ECO:0007669"/>
    <property type="project" value="InterPro"/>
</dbReference>
<dbReference type="SMART" id="SM01294">
    <property type="entry name" value="PKS_PP_betabranch"/>
    <property type="match status" value="3"/>
</dbReference>
<dbReference type="PROSITE" id="PS50075">
    <property type="entry name" value="CARRIER"/>
    <property type="match status" value="3"/>
</dbReference>
<dbReference type="Pfam" id="PF21089">
    <property type="entry name" value="PKS_DH_N"/>
    <property type="match status" value="1"/>
</dbReference>
<dbReference type="InterPro" id="IPR020841">
    <property type="entry name" value="PKS_Beta-ketoAc_synthase_dom"/>
</dbReference>
<dbReference type="Gene3D" id="3.10.129.110">
    <property type="entry name" value="Polyketide synthase dehydratase"/>
    <property type="match status" value="1"/>
</dbReference>
<accession>A0A516RGV4</accession>
<dbReference type="RefSeq" id="WP_144322078.1">
    <property type="nucleotide sequence ID" value="NZ_CP040916.1"/>
</dbReference>
<feature type="domain" description="PKS/mFAS DH" evidence="12">
    <location>
        <begin position="932"/>
        <end position="1225"/>
    </location>
</feature>
<dbReference type="PROSITE" id="PS52019">
    <property type="entry name" value="PKS_MFAS_DH"/>
    <property type="match status" value="1"/>
</dbReference>
<dbReference type="Pfam" id="PF00109">
    <property type="entry name" value="ketoacyl-synt"/>
    <property type="match status" value="3"/>
</dbReference>
<dbReference type="SMART" id="SM00827">
    <property type="entry name" value="PKS_AT"/>
    <property type="match status" value="3"/>
</dbReference>
<evidence type="ECO:0000256" key="5">
    <source>
        <dbReference type="ARBA" id="ARBA00022679"/>
    </source>
</evidence>
<dbReference type="CDD" id="cd00833">
    <property type="entry name" value="PKS"/>
    <property type="match status" value="3"/>
</dbReference>
<dbReference type="CDD" id="cd08952">
    <property type="entry name" value="KR_1_SDR_x"/>
    <property type="match status" value="2"/>
</dbReference>
<reference evidence="13 14" key="1">
    <citation type="journal article" date="2019" name="J. Ind. Microbiol. Biotechnol.">
        <title>The complete genomic sequence of Streptomyces spectabilis NRRL-2792 and identification of secondary metabolite biosynthetic gene clusters.</title>
        <authorList>
            <person name="Sinha A."/>
            <person name="Phillips-Salemka S."/>
            <person name="Niraula T.A."/>
            <person name="Short K.A."/>
            <person name="Niraula N.P."/>
        </authorList>
    </citation>
    <scope>NUCLEOTIDE SEQUENCE [LARGE SCALE GENOMIC DNA]</scope>
    <source>
        <strain evidence="13 14">NRRL 2792</strain>
    </source>
</reference>
<dbReference type="NCBIfam" id="NF045894">
    <property type="entry name" value="PKS_plus_SDR"/>
    <property type="match status" value="2"/>
</dbReference>
<dbReference type="SUPFAM" id="SSF47336">
    <property type="entry name" value="ACP-like"/>
    <property type="match status" value="3"/>
</dbReference>
<dbReference type="Pfam" id="PF02801">
    <property type="entry name" value="Ketoacyl-synt_C"/>
    <property type="match status" value="3"/>
</dbReference>
<feature type="active site" description="Proton acceptor; for dehydratase activity" evidence="9">
    <location>
        <position position="964"/>
    </location>
</feature>
<dbReference type="EMBL" id="CP040916">
    <property type="protein sequence ID" value="QDQ14874.1"/>
    <property type="molecule type" value="Genomic_DNA"/>
</dbReference>
<dbReference type="Pfam" id="PF08990">
    <property type="entry name" value="Docking"/>
    <property type="match status" value="1"/>
</dbReference>
<dbReference type="InterPro" id="IPR001227">
    <property type="entry name" value="Ac_transferase_dom_sf"/>
</dbReference>
<name>A0A516RGV4_STRST</name>
<dbReference type="InterPro" id="IPR009081">
    <property type="entry name" value="PP-bd_ACP"/>
</dbReference>
<dbReference type="Gene3D" id="3.40.366.10">
    <property type="entry name" value="Malonyl-Coenzyme A Acyl Carrier Protein, domain 2"/>
    <property type="match status" value="3"/>
</dbReference>
<dbReference type="InterPro" id="IPR016036">
    <property type="entry name" value="Malonyl_transacylase_ACP-bd"/>
</dbReference>
<dbReference type="Pfam" id="PF00698">
    <property type="entry name" value="Acyl_transf_1"/>
    <property type="match status" value="3"/>
</dbReference>
<dbReference type="Gene3D" id="3.30.70.3290">
    <property type="match status" value="3"/>
</dbReference>
<dbReference type="InterPro" id="IPR055123">
    <property type="entry name" value="SpnB-like_Rossmann"/>
</dbReference>
<evidence type="ECO:0000256" key="8">
    <source>
        <dbReference type="ARBA" id="ARBA00023315"/>
    </source>
</evidence>
<dbReference type="PROSITE" id="PS00012">
    <property type="entry name" value="PHOSPHOPANTETHEINE"/>
    <property type="match status" value="3"/>
</dbReference>
<dbReference type="InterPro" id="IPR036736">
    <property type="entry name" value="ACP-like_sf"/>
</dbReference>
<dbReference type="InterPro" id="IPR032821">
    <property type="entry name" value="PKS_assoc"/>
</dbReference>
<evidence type="ECO:0000256" key="3">
    <source>
        <dbReference type="ARBA" id="ARBA00022450"/>
    </source>
</evidence>
<dbReference type="InterPro" id="IPR006162">
    <property type="entry name" value="Ppantetheine_attach_site"/>
</dbReference>
<feature type="domain" description="Ketosynthase family 3 (KS3)" evidence="11">
    <location>
        <begin position="34"/>
        <end position="462"/>
    </location>
</feature>
<feature type="domain" description="Ketosynthase family 3 (KS3)" evidence="11">
    <location>
        <begin position="3412"/>
        <end position="3830"/>
    </location>
</feature>
<keyword evidence="5" id="KW-0808">Transferase</keyword>
<dbReference type="InterPro" id="IPR014031">
    <property type="entry name" value="Ketoacyl_synth_C"/>
</dbReference>
<dbReference type="Pfam" id="PF00550">
    <property type="entry name" value="PP-binding"/>
    <property type="match status" value="3"/>
</dbReference>
<dbReference type="GO" id="GO:0033068">
    <property type="term" value="P:macrolide biosynthetic process"/>
    <property type="evidence" value="ECO:0007669"/>
    <property type="project" value="UniProtKB-ARBA"/>
</dbReference>
<dbReference type="InterPro" id="IPR042104">
    <property type="entry name" value="PKS_dehydratase_sf"/>
</dbReference>
<dbReference type="GO" id="GO:0031177">
    <property type="term" value="F:phosphopantetheine binding"/>
    <property type="evidence" value="ECO:0007669"/>
    <property type="project" value="InterPro"/>
</dbReference>
<sequence length="5008" mass="520593">MTRPSDTVVDALRASLKETERLRRQNQQLAAASREPIAIVGMSCRFPGGVASPEDLWRLVADGADAIGDLPDDRGWDVDALYDPDPEKRGTFYARQGGFLRDAGEFDAAFFGISPREALAMDPQQRLLLETAWEAFERAGIDPAALRGTRAGVFVGSGYQGYGEGVRQAPEGVEGHLLTGNTTSVMSGRLSYVLGLQGPAVTVDTACSSSLVALHLAAQALRQGECTMALAGGVTVMSSPETFVEFSRQRGLAVDGRCKAFADGADGTGWGEGAGLLLLERLSDARRNGHKILAVVRGSAVNQDGASNGLTAPNGPSQRRVIRAALANAGLAAADVDVVEAHGTGTTLGDPIEAQALIATYGKEHSAERPLWLGSLKSNIGHTQAAAGVAGIMKMVMAIRHGVLPKTLHVDAPTSEVDWSAGSVELLTEAREWTEREAGLPRRAGVSSFGMSGTNAHVIVEQAPTAEEPTTEEEPATAPVISGVVPLALSAKTPDALRAQAALLVERLRSDAGLGVDDLAWTLAVARSRFEQRGVVLGRDREELLAGLEGLAEGDATVGGVVTGRALGGSVRPVFVFPGQGSQWAGMARELLADSPVFAERMRECGEALSGFVEWDLLEELGGDRFDRVDVVQPVLFAVMVSLAAVWQAAGVKPAAVVGHSQGEIAAACVAGVLSLRDAARVVALRSLAIRELSGKGGMVSVPLPEAEVRELIAGWEGRIEVAAVNGPAQVVVSGEPEALEELVAQCTGQDIRARTIPVDYASHSSYVEQIEAQIGEALAEVTPQAAEVPLYSTLTGSWLDVPMDAGYWYRNLRRTVLFEHATRGLLAEGHGLFVEMSPHPVLTVPVQATIDATDSQAATLGSLRRDEGGANRLMASLAEAHTHGAELDWNALVPGTLVDLPTYPFQRQHYWLHADPGAGDVTAAGLDDAGHPLLGAAVPLADGDGHLLTGRLSLRTHPWLADHAVAGAVLLPATAFVELATRAGDQVGCDLVEELTMETPLVVPGAGGVQLQLTVGPADASGRRSLAFHSRPEAGPDAGGVDAEPWARHATGVLAVSTTAAVPGDNDLTQWPPRGAEAVGVEGLYEELAAADVQYGPAFQGLRGAWRRGDEVFAEVSIPEDRRDEAGRFGLHPVLLDAALQAAHLAQDDEEGSGDGGDGRAPRLPFSWSDVSLYATGAKSLRVRLSRSGSGGDTVSVLLADETGAPVARIGALVSRTVDARRSLAAQRTRVPHLYRVNWVAAQAGAAGRVGPWAVLGAGAEQVARVLSEDGVDITPYPALADLAAAVADGTVPAPGVVVAAPDLTAEADEAAAEDIAAAVHATTADTLGLVQAWLADTHLADARLIVLTRGAAAVTDDEPVPGLAHTALLGLLRSAQSEEPGRFVLADVDDAPESLRALPAAAAHGEPECAVRAGAVLVPRLTRDLGEPTEDPVVLNPSGTALVTGAPGGLGGLVARHLASVHGVRHLLFLGRRGIDAPGATELAEHMAELDVGIDIVACDAADRDALASALTRVPDERPLTAVVHTAGVFDDGITTSLTTGQLDRVLRPKVDAAVNLRALTADTDLAAFVLFSSVAGVLGGAGQGNYAAGNTFLDAYAHVLRGQGVPATSLAWGLWAERGGMAGQITADDLDRMTRSGVAPLATEQGLGLLDAALGLRAAALVPVRLDTAALRTAHGPHLPPLLGGLVHGPARRAVADRDGAGGDTPALVRRLRGLPDDERERALLDHVRGQAAAVLGYASGDDVDAERAFRDLGFDSLTAVELRNRLKETSGLRLPATLVFDYANPLALARHLASELTDGDGEASAATTTGAALPAPAQGHPDEPIAIVAMSCRFPGGVANPEDLWRLVGAGADATSGLPEGRGWDTAELYDPDPDHQGTTYSRGGGFLHEAGEFDAAFFGISPREALAMDPQQRLLLETAWEAFERAGIDPAALRGSTGGVFVGASSQGYGESLREVPDGLEGHLMTGNSTSVISGRLAYSFGLEGPAVTVDTACSSSLVALHLAAQALRQGECSLALAGGATVMSTPDTLVAFSRQRGLAADGRCKPFAQGADGFGVGEGIGMLVLERLSDARRNGHKVLAVVRGSAINQDGASNGLTAPNGPSQQRVIRAALTSARLTAADVDAVEAHGTGTSLGDPIEAQALIATYGQDRPDDREPLWLGSVKSNIGHAQAAAGVAGVIKMVMAMRHGVLPKTLHAETPTTEVDWSEGAVELLTEAREWAAPETGRPRRAGVSSFGMSGTNAHVIVEQAPVEEPLPADAGDGPAPTAAPSVAPGLIPLALSAKSENALRAQADRLRERLLADADSDSESDGTDRVGLTDVGWSLTCARTRFEHRGVVLGRDREELLAALERLAEGDATAGGVVTGRAVTGAGRAVFVFPGQGSQWAGMARELLDESPVFAERMRECGEALSGFVEWDLLEELGGDRFDCVDVVQPVLFAVMVSLAAVWQAAGVKPAAVVGHSQGEIAAACVAGALSLRDAARVVALRSLAIRELSGKGGMVSVPLPEAEVRELIAGWEGRIEVAAVNGPAQVVVSGEPEALEELVAHCVGQDVRARTIPVDYASHSSYVEQIESQIMETLAGVTPQAAEIPLYSTLTGTWLDVPMDADYWYRNLRQTVLFEHATRGLLAEGHGLFVEMSPHPVLTVPVQATIEAAGREGAAVALGSLRRDEGGAARLLASVAEAHARGAELDWKAFYPGAGTVVDLPTYAFQRQHYWLTEDEVPGAEPVFAVDEVEARFWEAVEREDLAELTAELEIAEDSAAGLGSVLPALSSWRRQRRERSTIDSWRYTVTWKPLAGSLPGPDLTGRWLVVLPESAAKHPWATGSVEALTRAGAETVELRLTTEELTREALADRLHDLTSADLTSGDLTSGDLTGADLAGVVSLLGLDESAVDGHEAVFAGLAGTVALVQALGDAGIGARLWTVSHGAVATGRGDRAVSPAQAQLWGLGRVVALEHPDRWGGLIDLPSSYDTRTGARFAAALAGPGGEDQLAVRGTGVFVRRFAHAPLPDERGAEPRWTPSGTALITGGTGAIGGHVARWLAREGVEHLVLTSRRGPEAPGAAELTAELEELGAEVTVAACDVADWDAVAGLLDGLAADGRTLRSVFHAAGAGQEQPLSTMTTADIAAVLEAKVAGAAHLDELLDTGSLDAFVLFSSNAGVWGSGSQGAYAAANAHLDALAEQRRARGLTATSVAWGLWGGGSGMAGPEAEDALRRVGVTAMEPELAVAALDRAVAYDETFVAVADVDWERFAPAFTAARPSPFIGELPQARRALEGPETVSAPTATSAVAGSEWAERLAALPSPEQERVALDLVRAHAAAVLGYAGAEAVEPARAFRELGFDSLTAVEVRNRLTAATGLKLPTTLVFDYPNARLLAAHLRREALGDEPGPTGTRAAAPVPADDPIVIVSMSCRYPGGASSPDALWRLVSEGTDAISVFPADRGWENTGAAAYRAEGGFLYDAAEFDAAFFGISPREALSIDPQQRLLLEASWELFESAGIAPASVRGHQTGVFIGSGHQGYGEGVQDLPEGVEGYLLTGSAGAVVSGRLSYAFGLEGPAVTVDTACSSSLVALHLAAQALRQGECDMALAGGVTVMSTPTAFDEFSKQQGLAADGRCKPFAEAADGTGWGEGVGLLLLERLSDARRNGHEVLAVVRGSAVNQDGASNGLTAPNGPSQQRVIRAALANAGLAAGDVDAVEAHGTGTTLGDPIEAQALLATYGQDRPAERPLLLGSVKSNIGHTQAASGVAGVIKMVLAMREGVLPQTLHVDRPSTHVDWSTGAVELLTEAREWTERADAPRRAGVSSFGVSGTNAHVIVEQAPVEEPAQAVAPVAPVTAVPWLVSARSAEALRTQAERLRDHVTGDSAPDAVDVGWSLLSGRSSLEHRAVVLGRGRDDLVAGLEALASGAPGALAGSVVEGRLGVVFTGQGSQRVGMGRELYETFPVFADALDEVCAHVDPWMERSLQSVMFGADAGLLEQTGYAQPALFAVEVALFRLVESFGVRPEVVGGHSIGELAAAYVAGLWSLEDAAQLVAARGRLMQALPEGGAMLAVQISEADVLPLLDGVEDRVGVAAVNGPAQIVLSGERAALEGLEQILRGDGRKVKWLKVSHAFHSPLMDPALDDFRKVAEGLAYHDPILPVVSNLTGELARPAELKDPEYWVRHIREAVRFHEGLGTLGAQGVSTLLELGPDAVLTAMAHDTLTDPAAQAGLVAAVRKDRAEPDTFLAALGQLHVRGIGVDWAPLFAPVESRRRVDLPTYAFQRDRYWLTSGPAAARTGGGEVDEVEARFWEAVEREDLESLSAELGGGADGGALGEVLPVLSSWRRQRRTASTLDALRYRVAWKPLGQAPAARLDGTWLLVVPDGGADVAEWAGAVESALGGLGAEVRTVVVPDTEGADRDELAERLRKEAAAGGGELSGVLSLLAADEEPHSVRGGVSRGLAATVTLVRALHTADLGAPLWLASRSALTVGGADPTPRHAQASLWGLGRVVAVEYPRLWGGLVDLPETADARALTGLAGVVGGAWVGEDQVAVRASGVFARRLERAPLAATGVGEWVPEGTVLVTGGTGAVGGHVARWLASQGASRLVLTSRRGAGAPGAGELREELEGLGAEVTVVACDVADRDALAGVLGAIPEDAPLTAVFHTAGVLDDGVLDGLTAERIATVFRAKVASARNLDELTSGLDLSAFVLFSSFAGLSGGTGQGSYAAANAALDALAEHRRARGLTATSVAWGAWAGGGMAADRAQGGAVPPMEPGLAVTALGQALGQDLGVTVIADIDWEQYLAGGPALAPNPLFADLPEARALQERTARTCGATADAAEPDLARQLAALSGPERDRLLEDLVRTHAAAVLGYPGPERVEPGRAFRELGFDSLTAVELRNALGAATGLPLPTTLVFDHPTPAALAAHLKAELAPGEGESAALLAQLDTLEAGLAGSAPSDDELDVIAERLRVLLDRCARGADDEEDAQVAEELESATDDEMFDFISKEFGIS</sequence>
<dbReference type="SUPFAM" id="SSF53901">
    <property type="entry name" value="Thiolase-like"/>
    <property type="match status" value="3"/>
</dbReference>
<dbReference type="InterPro" id="IPR049551">
    <property type="entry name" value="PKS_DH_C"/>
</dbReference>
<keyword evidence="4" id="KW-0597">Phosphoprotein</keyword>
<feature type="domain" description="Carrier" evidence="10">
    <location>
        <begin position="3318"/>
        <end position="3393"/>
    </location>
</feature>
<gene>
    <name evidence="13" type="ORF">FH965_33540</name>
</gene>
<dbReference type="PROSITE" id="PS52004">
    <property type="entry name" value="KS3_2"/>
    <property type="match status" value="3"/>
</dbReference>
<dbReference type="FunFam" id="1.10.1200.10:FF:000007">
    <property type="entry name" value="Probable polyketide synthase pks17"/>
    <property type="match status" value="3"/>
</dbReference>
<keyword evidence="6" id="KW-0045">Antibiotic biosynthesis</keyword>
<dbReference type="CDD" id="cd08956">
    <property type="entry name" value="KR_3_FAS_SDR_x"/>
    <property type="match status" value="1"/>
</dbReference>
<dbReference type="GO" id="GO:0006633">
    <property type="term" value="P:fatty acid biosynthetic process"/>
    <property type="evidence" value="ECO:0007669"/>
    <property type="project" value="InterPro"/>
</dbReference>
<evidence type="ECO:0000256" key="2">
    <source>
        <dbReference type="ARBA" id="ARBA00004792"/>
    </source>
</evidence>
<evidence type="ECO:0000313" key="13">
    <source>
        <dbReference type="EMBL" id="QDQ14874.1"/>
    </source>
</evidence>
<dbReference type="SMART" id="SM00822">
    <property type="entry name" value="PKS_KR"/>
    <property type="match status" value="3"/>
</dbReference>
<keyword evidence="7" id="KW-0511">Multifunctional enzyme</keyword>
<dbReference type="SMART" id="SM00826">
    <property type="entry name" value="PKS_DH"/>
    <property type="match status" value="1"/>
</dbReference>
<dbReference type="InterPro" id="IPR016035">
    <property type="entry name" value="Acyl_Trfase/lysoPLipase"/>
</dbReference>
<feature type="active site" description="Proton donor; for dehydratase activity" evidence="9">
    <location>
        <position position="1138"/>
    </location>
</feature>
<dbReference type="GO" id="GO:0004312">
    <property type="term" value="F:fatty acid synthase activity"/>
    <property type="evidence" value="ECO:0007669"/>
    <property type="project" value="TreeGrafter"/>
</dbReference>
<feature type="domain" description="Ketosynthase family 3 (KS3)" evidence="11">
    <location>
        <begin position="1826"/>
        <end position="2255"/>
    </location>
</feature>
<dbReference type="Gene3D" id="3.40.47.10">
    <property type="match status" value="3"/>
</dbReference>
<dbReference type="InterPro" id="IPR049900">
    <property type="entry name" value="PKS_mFAS_DH"/>
</dbReference>
<dbReference type="Pfam" id="PF16197">
    <property type="entry name" value="KAsynt_C_assoc"/>
    <property type="match status" value="3"/>
</dbReference>
<dbReference type="Pfam" id="PF14765">
    <property type="entry name" value="PS-DH"/>
    <property type="match status" value="1"/>
</dbReference>
<feature type="domain" description="Carrier" evidence="10">
    <location>
        <begin position="1725"/>
        <end position="1800"/>
    </location>
</feature>
<evidence type="ECO:0000313" key="14">
    <source>
        <dbReference type="Proteomes" id="UP000316806"/>
    </source>
</evidence>
<dbReference type="SUPFAM" id="SSF51735">
    <property type="entry name" value="NAD(P)-binding Rossmann-fold domains"/>
    <property type="match status" value="6"/>
</dbReference>
<feature type="region of interest" description="N-terminal hotdog fold" evidence="9">
    <location>
        <begin position="932"/>
        <end position="1062"/>
    </location>
</feature>
<dbReference type="InterPro" id="IPR016039">
    <property type="entry name" value="Thiolase-like"/>
</dbReference>
<keyword evidence="8" id="KW-0012">Acyltransferase</keyword>
<feature type="region of interest" description="C-terminal hotdog fold" evidence="9">
    <location>
        <begin position="1077"/>
        <end position="1225"/>
    </location>
</feature>
<keyword evidence="3" id="KW-0596">Phosphopantetheine</keyword>
<dbReference type="PANTHER" id="PTHR43775:SF51">
    <property type="entry name" value="INACTIVE PHENOLPHTHIOCEROL SYNTHESIS POLYKETIDE SYNTHASE TYPE I PKS1-RELATED"/>
    <property type="match status" value="1"/>
</dbReference>
<dbReference type="Gene3D" id="1.10.1200.10">
    <property type="entry name" value="ACP-like"/>
    <property type="match status" value="3"/>
</dbReference>
<dbReference type="PROSITE" id="PS00606">
    <property type="entry name" value="KS3_1"/>
    <property type="match status" value="3"/>
</dbReference>
<evidence type="ECO:0000256" key="1">
    <source>
        <dbReference type="ARBA" id="ARBA00001957"/>
    </source>
</evidence>
<dbReference type="Pfam" id="PF18369">
    <property type="entry name" value="PKS_DE"/>
    <property type="match status" value="2"/>
</dbReference>
<dbReference type="InterPro" id="IPR020806">
    <property type="entry name" value="PKS_PP-bd"/>
</dbReference>
<organism evidence="13 14">
    <name type="scientific">Streptomyces spectabilis</name>
    <dbReference type="NCBI Taxonomy" id="68270"/>
    <lineage>
        <taxon>Bacteria</taxon>
        <taxon>Bacillati</taxon>
        <taxon>Actinomycetota</taxon>
        <taxon>Actinomycetes</taxon>
        <taxon>Kitasatosporales</taxon>
        <taxon>Streptomycetaceae</taxon>
        <taxon>Streptomyces</taxon>
    </lineage>
</organism>
<evidence type="ECO:0000256" key="6">
    <source>
        <dbReference type="ARBA" id="ARBA00023194"/>
    </source>
</evidence>